<reference evidence="2" key="1">
    <citation type="submission" date="2020-09" db="EMBL/GenBank/DDBJ databases">
        <title>Genome-Enabled Discovery of Anthraquinone Biosynthesis in Senna tora.</title>
        <authorList>
            <person name="Kang S.-H."/>
            <person name="Pandey R.P."/>
            <person name="Lee C.-M."/>
            <person name="Sim J.-S."/>
            <person name="Jeong J.-T."/>
            <person name="Choi B.-S."/>
            <person name="Jung M."/>
            <person name="Ginzburg D."/>
            <person name="Zhao K."/>
            <person name="Won S.Y."/>
            <person name="Oh T.-J."/>
            <person name="Yu Y."/>
            <person name="Kim N.-H."/>
            <person name="Lee O.R."/>
            <person name="Lee T.-H."/>
            <person name="Bashyal P."/>
            <person name="Kim T.-S."/>
            <person name="Lee W.-H."/>
            <person name="Kawkins C."/>
            <person name="Kim C.-K."/>
            <person name="Kim J.S."/>
            <person name="Ahn B.O."/>
            <person name="Rhee S.Y."/>
            <person name="Sohng J.K."/>
        </authorList>
    </citation>
    <scope>NUCLEOTIDE SEQUENCE</scope>
    <source>
        <tissue evidence="2">Leaf</tissue>
    </source>
</reference>
<dbReference type="AlphaFoldDB" id="A0A834WXE3"/>
<dbReference type="Proteomes" id="UP000634136">
    <property type="component" value="Unassembled WGS sequence"/>
</dbReference>
<evidence type="ECO:0000313" key="3">
    <source>
        <dbReference type="Proteomes" id="UP000634136"/>
    </source>
</evidence>
<comment type="caution">
    <text evidence="2">The sequence shown here is derived from an EMBL/GenBank/DDBJ whole genome shotgun (WGS) entry which is preliminary data.</text>
</comment>
<feature type="compositionally biased region" description="Polar residues" evidence="1">
    <location>
        <begin position="1"/>
        <end position="14"/>
    </location>
</feature>
<evidence type="ECO:0000313" key="2">
    <source>
        <dbReference type="EMBL" id="KAF7834154.1"/>
    </source>
</evidence>
<evidence type="ECO:0000256" key="1">
    <source>
        <dbReference type="SAM" id="MobiDB-lite"/>
    </source>
</evidence>
<gene>
    <name evidence="2" type="ORF">G2W53_009013</name>
</gene>
<proteinExistence type="predicted"/>
<accession>A0A834WXE3</accession>
<sequence>MATTVATGDGTFNPNVDAHQKSKVPRLR</sequence>
<keyword evidence="3" id="KW-1185">Reference proteome</keyword>
<dbReference type="EMBL" id="JAAIUW010000004">
    <property type="protein sequence ID" value="KAF7834154.1"/>
    <property type="molecule type" value="Genomic_DNA"/>
</dbReference>
<name>A0A834WXE3_9FABA</name>
<protein>
    <submittedName>
        <fullName evidence="2">Uncharacterized protein</fullName>
    </submittedName>
</protein>
<feature type="region of interest" description="Disordered" evidence="1">
    <location>
        <begin position="1"/>
        <end position="28"/>
    </location>
</feature>
<organism evidence="2 3">
    <name type="scientific">Senna tora</name>
    <dbReference type="NCBI Taxonomy" id="362788"/>
    <lineage>
        <taxon>Eukaryota</taxon>
        <taxon>Viridiplantae</taxon>
        <taxon>Streptophyta</taxon>
        <taxon>Embryophyta</taxon>
        <taxon>Tracheophyta</taxon>
        <taxon>Spermatophyta</taxon>
        <taxon>Magnoliopsida</taxon>
        <taxon>eudicotyledons</taxon>
        <taxon>Gunneridae</taxon>
        <taxon>Pentapetalae</taxon>
        <taxon>rosids</taxon>
        <taxon>fabids</taxon>
        <taxon>Fabales</taxon>
        <taxon>Fabaceae</taxon>
        <taxon>Caesalpinioideae</taxon>
        <taxon>Cassia clade</taxon>
        <taxon>Senna</taxon>
    </lineage>
</organism>